<reference evidence="2 3" key="1">
    <citation type="submission" date="2023-11" db="EMBL/GenBank/DDBJ databases">
        <authorList>
            <person name="Ouyang M.-Y."/>
        </authorList>
    </citation>
    <scope>NUCLEOTIDE SEQUENCE [LARGE SCALE GENOMIC DNA]</scope>
    <source>
        <strain evidence="2 3">OY6</strain>
    </source>
</reference>
<dbReference type="SUPFAM" id="SSF55729">
    <property type="entry name" value="Acyl-CoA N-acyltransferases (Nat)"/>
    <property type="match status" value="1"/>
</dbReference>
<gene>
    <name evidence="2" type="ORF">QLH52_13435</name>
</gene>
<dbReference type="GO" id="GO:0016746">
    <property type="term" value="F:acyltransferase activity"/>
    <property type="evidence" value="ECO:0007669"/>
    <property type="project" value="UniProtKB-KW"/>
</dbReference>
<sequence length="286" mass="32431">MTGIASPLLSFGQFDSMNQALCFKEIPLTKTVIHIVDTIERPFVIRWSNNHDMQQIHDWLQEEDALGVHGNFLCNWNLTQKCHEKGALLVLIDEIEGIPVAYQWSQLLRSGILQIRNGWRGKGLGRLIVEYCIELALQQDEMVLRIECKPSSSIPFWEAMGFTIIEGDFGENAKGFKVLSKKLALPPGGKPTLATISLFPEERKWQEDAPALARYHLDAILAADGKIHLVERASFPMDFRRMSRDPVIEIIVDGKLIFRDKAKYPEAQAHGVKWCLNGFYIDAVTI</sequence>
<dbReference type="RefSeq" id="WP_319961918.1">
    <property type="nucleotide sequence ID" value="NZ_JAXARY010000011.1"/>
</dbReference>
<dbReference type="EMBL" id="JAXARY010000011">
    <property type="protein sequence ID" value="MDX8128293.1"/>
    <property type="molecule type" value="Genomic_DNA"/>
</dbReference>
<dbReference type="InterPro" id="IPR016181">
    <property type="entry name" value="Acyl_CoA_acyltransferase"/>
</dbReference>
<keyword evidence="3" id="KW-1185">Reference proteome</keyword>
<dbReference type="InterPro" id="IPR000182">
    <property type="entry name" value="GNAT_dom"/>
</dbReference>
<accession>A0ABU4UGP9</accession>
<dbReference type="Proteomes" id="UP001284537">
    <property type="component" value="Unassembled WGS sequence"/>
</dbReference>
<protein>
    <submittedName>
        <fullName evidence="2">GNAT family N-acetyltransferase</fullName>
        <ecNumber evidence="2">2.3.1.-</ecNumber>
    </submittedName>
</protein>
<keyword evidence="2" id="KW-0012">Acyltransferase</keyword>
<dbReference type="Gene3D" id="3.40.630.30">
    <property type="match status" value="1"/>
</dbReference>
<dbReference type="EC" id="2.3.1.-" evidence="2"/>
<evidence type="ECO:0000259" key="1">
    <source>
        <dbReference type="PROSITE" id="PS51186"/>
    </source>
</evidence>
<evidence type="ECO:0000313" key="2">
    <source>
        <dbReference type="EMBL" id="MDX8128293.1"/>
    </source>
</evidence>
<keyword evidence="2" id="KW-0808">Transferase</keyword>
<proteinExistence type="predicted"/>
<name>A0ABU4UGP9_9GAMM</name>
<dbReference type="PROSITE" id="PS51186">
    <property type="entry name" value="GNAT"/>
    <property type="match status" value="1"/>
</dbReference>
<organism evidence="2 3">
    <name type="scientific">Methylomonas defluvii</name>
    <dbReference type="NCBI Taxonomy" id="3045149"/>
    <lineage>
        <taxon>Bacteria</taxon>
        <taxon>Pseudomonadati</taxon>
        <taxon>Pseudomonadota</taxon>
        <taxon>Gammaproteobacteria</taxon>
        <taxon>Methylococcales</taxon>
        <taxon>Methylococcaceae</taxon>
        <taxon>Methylomonas</taxon>
    </lineage>
</organism>
<evidence type="ECO:0000313" key="3">
    <source>
        <dbReference type="Proteomes" id="UP001284537"/>
    </source>
</evidence>
<feature type="domain" description="N-acetyltransferase" evidence="1">
    <location>
        <begin position="43"/>
        <end position="184"/>
    </location>
</feature>
<comment type="caution">
    <text evidence="2">The sequence shown here is derived from an EMBL/GenBank/DDBJ whole genome shotgun (WGS) entry which is preliminary data.</text>
</comment>